<keyword evidence="3" id="KW-1185">Reference proteome</keyword>
<feature type="compositionally biased region" description="Low complexity" evidence="1">
    <location>
        <begin position="257"/>
        <end position="272"/>
    </location>
</feature>
<accession>A0ABV2WJB4</accession>
<feature type="compositionally biased region" description="Basic residues" evidence="1">
    <location>
        <begin position="246"/>
        <end position="256"/>
    </location>
</feature>
<evidence type="ECO:0000313" key="3">
    <source>
        <dbReference type="Proteomes" id="UP001550628"/>
    </source>
</evidence>
<evidence type="ECO:0000256" key="1">
    <source>
        <dbReference type="SAM" id="MobiDB-lite"/>
    </source>
</evidence>
<dbReference type="EMBL" id="JBEYBF010000002">
    <property type="protein sequence ID" value="MEU1950978.1"/>
    <property type="molecule type" value="Genomic_DNA"/>
</dbReference>
<proteinExistence type="predicted"/>
<gene>
    <name evidence="2" type="ORF">ABZ510_03885</name>
</gene>
<evidence type="ECO:0000313" key="2">
    <source>
        <dbReference type="EMBL" id="MEU1950978.1"/>
    </source>
</evidence>
<feature type="region of interest" description="Disordered" evidence="1">
    <location>
        <begin position="227"/>
        <end position="272"/>
    </location>
</feature>
<protein>
    <submittedName>
        <fullName evidence="2">Uncharacterized protein</fullName>
    </submittedName>
</protein>
<name>A0ABV2WJB4_9NOCA</name>
<sequence length="272" mass="30092">MGNHDSAKIVDRGLKSIHDIVRDFDGIIPADLDSIGRDLHATVLANELRFLAVQAYTEAVHAVWALTVKRNRYVLLAPESIPRVALLRRARWRVVIFRRHLVAALNEDVLACAGLAEEGDLFHRWEPADALQGPERRSGVVVHMPHEAKPGIVRGENGSAAEPVELELTPRDARSYTHCRDHHYHHPVGERSEGKCACLRPGDAITYIPMRRFPSQVPVAFLVSRDPPPTHSHLSGIGLTPTQRSTRAKGLRHASRPVRAAPHGAAGPRPDQ</sequence>
<organism evidence="2 3">
    <name type="scientific">Nocardia rhamnosiphila</name>
    <dbReference type="NCBI Taxonomy" id="426716"/>
    <lineage>
        <taxon>Bacteria</taxon>
        <taxon>Bacillati</taxon>
        <taxon>Actinomycetota</taxon>
        <taxon>Actinomycetes</taxon>
        <taxon>Mycobacteriales</taxon>
        <taxon>Nocardiaceae</taxon>
        <taxon>Nocardia</taxon>
    </lineage>
</organism>
<comment type="caution">
    <text evidence="2">The sequence shown here is derived from an EMBL/GenBank/DDBJ whole genome shotgun (WGS) entry which is preliminary data.</text>
</comment>
<dbReference type="RefSeq" id="WP_356954873.1">
    <property type="nucleotide sequence ID" value="NZ_JBEYBD010000003.1"/>
</dbReference>
<dbReference type="Proteomes" id="UP001550628">
    <property type="component" value="Unassembled WGS sequence"/>
</dbReference>
<reference evidence="2 3" key="1">
    <citation type="submission" date="2024-06" db="EMBL/GenBank/DDBJ databases">
        <title>The Natural Products Discovery Center: Release of the First 8490 Sequenced Strains for Exploring Actinobacteria Biosynthetic Diversity.</title>
        <authorList>
            <person name="Kalkreuter E."/>
            <person name="Kautsar S.A."/>
            <person name="Yang D."/>
            <person name="Bader C.D."/>
            <person name="Teijaro C.N."/>
            <person name="Fluegel L."/>
            <person name="Davis C.M."/>
            <person name="Simpson J.R."/>
            <person name="Lauterbach L."/>
            <person name="Steele A.D."/>
            <person name="Gui C."/>
            <person name="Meng S."/>
            <person name="Li G."/>
            <person name="Viehrig K."/>
            <person name="Ye F."/>
            <person name="Su P."/>
            <person name="Kiefer A.F."/>
            <person name="Nichols A."/>
            <person name="Cepeda A.J."/>
            <person name="Yan W."/>
            <person name="Fan B."/>
            <person name="Jiang Y."/>
            <person name="Adhikari A."/>
            <person name="Zheng C.-J."/>
            <person name="Schuster L."/>
            <person name="Cowan T.M."/>
            <person name="Smanski M.J."/>
            <person name="Chevrette M.G."/>
            <person name="De Carvalho L.P.S."/>
            <person name="Shen B."/>
        </authorList>
    </citation>
    <scope>NUCLEOTIDE SEQUENCE [LARGE SCALE GENOMIC DNA]</scope>
    <source>
        <strain evidence="2 3">NPDC019708</strain>
    </source>
</reference>